<keyword evidence="1" id="KW-1133">Transmembrane helix</keyword>
<dbReference type="EMBL" id="GFDF01010778">
    <property type="protein sequence ID" value="JAV03306.1"/>
    <property type="molecule type" value="Transcribed_RNA"/>
</dbReference>
<protein>
    <submittedName>
        <fullName evidence="2">Uncharacterized protein</fullName>
    </submittedName>
</protein>
<reference evidence="2" key="1">
    <citation type="submission" date="2016-12" db="EMBL/GenBank/DDBJ databases">
        <title>An insight into the sialome and mialome of the sand fly, Nyssomyia neivai.</title>
        <authorList>
            <person name="Sebastian V."/>
            <person name="Goulart T.M."/>
            <person name="Oliveira W."/>
            <person name="Calvo E."/>
            <person name="Oliveira L.F."/>
            <person name="Pinto M.C."/>
            <person name="Rosselino A.M."/>
            <person name="Ribeiro J.M."/>
        </authorList>
    </citation>
    <scope>NUCLEOTIDE SEQUENCE</scope>
</reference>
<keyword evidence="1" id="KW-0812">Transmembrane</keyword>
<organism evidence="2">
    <name type="scientific">Nyssomyia neivai</name>
    <dbReference type="NCBI Taxonomy" id="330878"/>
    <lineage>
        <taxon>Eukaryota</taxon>
        <taxon>Metazoa</taxon>
        <taxon>Ecdysozoa</taxon>
        <taxon>Arthropoda</taxon>
        <taxon>Hexapoda</taxon>
        <taxon>Insecta</taxon>
        <taxon>Pterygota</taxon>
        <taxon>Neoptera</taxon>
        <taxon>Endopterygota</taxon>
        <taxon>Diptera</taxon>
        <taxon>Nematocera</taxon>
        <taxon>Psychodoidea</taxon>
        <taxon>Psychodidae</taxon>
        <taxon>Nyssomyia</taxon>
    </lineage>
</organism>
<keyword evidence="1" id="KW-0472">Membrane</keyword>
<sequence length="97" mass="11487">MDPRIDSTKWKPRRTRGTPSYLYRNYFAAGVLAVSVAFGLFGVFSPRFSKYYEVIEPKWRNTESDYDQRNLLGLVPQKTEQQLKEFTELQKKMLSDR</sequence>
<proteinExistence type="predicted"/>
<evidence type="ECO:0000256" key="1">
    <source>
        <dbReference type="SAM" id="Phobius"/>
    </source>
</evidence>
<dbReference type="AlphaFoldDB" id="A0A1L8DA03"/>
<name>A0A1L8DA03_9DIPT</name>
<accession>A0A1L8DA03</accession>
<feature type="transmembrane region" description="Helical" evidence="1">
    <location>
        <begin position="21"/>
        <end position="44"/>
    </location>
</feature>
<evidence type="ECO:0000313" key="2">
    <source>
        <dbReference type="EMBL" id="JAV03306.1"/>
    </source>
</evidence>